<feature type="compositionally biased region" description="Polar residues" evidence="2">
    <location>
        <begin position="366"/>
        <end position="377"/>
    </location>
</feature>
<reference evidence="3 4" key="1">
    <citation type="journal article" date="2020" name="Syst. Appl. Microbiol.">
        <title>Alienimonas chondri sp. nov., a novel planctomycete isolated from the biofilm of the red alga Chondrus crispus.</title>
        <authorList>
            <person name="Vitorino I."/>
            <person name="Albuquerque L."/>
            <person name="Wiegand S."/>
            <person name="Kallscheuer N."/>
            <person name="da Costa M.S."/>
            <person name="Lobo-da-Cunha A."/>
            <person name="Jogler C."/>
            <person name="Lage O.M."/>
        </authorList>
    </citation>
    <scope>NUCLEOTIDE SEQUENCE [LARGE SCALE GENOMIC DNA]</scope>
    <source>
        <strain evidence="3 4">LzC2</strain>
    </source>
</reference>
<dbReference type="RefSeq" id="WP_171189962.1">
    <property type="nucleotide sequence ID" value="NZ_WTPX01000277.1"/>
</dbReference>
<dbReference type="Gene3D" id="1.25.40.10">
    <property type="entry name" value="Tetratricopeptide repeat domain"/>
    <property type="match status" value="1"/>
</dbReference>
<organism evidence="3 4">
    <name type="scientific">Alienimonas chondri</name>
    <dbReference type="NCBI Taxonomy" id="2681879"/>
    <lineage>
        <taxon>Bacteria</taxon>
        <taxon>Pseudomonadati</taxon>
        <taxon>Planctomycetota</taxon>
        <taxon>Planctomycetia</taxon>
        <taxon>Planctomycetales</taxon>
        <taxon>Planctomycetaceae</taxon>
        <taxon>Alienimonas</taxon>
    </lineage>
</organism>
<gene>
    <name evidence="3" type="ORF">LzC2_41730</name>
</gene>
<accession>A0ABX1VIV0</accession>
<evidence type="ECO:0000313" key="4">
    <source>
        <dbReference type="Proteomes" id="UP000609651"/>
    </source>
</evidence>
<feature type="compositionally biased region" description="Pro residues" evidence="2">
    <location>
        <begin position="382"/>
        <end position="392"/>
    </location>
</feature>
<dbReference type="InterPro" id="IPR011990">
    <property type="entry name" value="TPR-like_helical_dom_sf"/>
</dbReference>
<protein>
    <recommendedName>
        <fullName evidence="5">Tetratricopeptide repeat protein</fullName>
    </recommendedName>
</protein>
<evidence type="ECO:0000313" key="3">
    <source>
        <dbReference type="EMBL" id="NNJ28062.1"/>
    </source>
</evidence>
<dbReference type="InterPro" id="IPR019734">
    <property type="entry name" value="TPR_rpt"/>
</dbReference>
<sequence>MSVRPFSRPTDFARRLSRVATVAGAFGAAGMVGCGATGANLAEADGGSKSWWSKPAALAKASTFMPPGLTADPIPSTREELKDPAALDLAYANLRTDGQPSESGRDDAEAAFKRVLKDDPKNVEALIGLARLTETGAGDRPGELKAAEDAYRKAVDAAPADARPLLALARFQADRGRWGESAATYGLAAERSNETKQRRTARHGMAVAMAMGGDIEGSRPHFVASMGEAVAHYNVGEMYRRSGNRDAALREFRLASEKDTGEYPQLARVGELIAALDAADPSIAEPASGTQPWPTTAPQRNRRPASAGLAATPTRPPVDPFAGDPMPFGAGPSPFGGVQPASNVETGAATAPAAYSTPQTPPAYRPTSSDRAGGSTQRDADVPPPWPFPKNG</sequence>
<feature type="region of interest" description="Disordered" evidence="2">
    <location>
        <begin position="283"/>
        <end position="392"/>
    </location>
</feature>
<dbReference type="Proteomes" id="UP000609651">
    <property type="component" value="Unassembled WGS sequence"/>
</dbReference>
<dbReference type="PROSITE" id="PS51257">
    <property type="entry name" value="PROKAR_LIPOPROTEIN"/>
    <property type="match status" value="1"/>
</dbReference>
<dbReference type="PROSITE" id="PS50005">
    <property type="entry name" value="TPR"/>
    <property type="match status" value="1"/>
</dbReference>
<evidence type="ECO:0000256" key="2">
    <source>
        <dbReference type="SAM" id="MobiDB-lite"/>
    </source>
</evidence>
<dbReference type="EMBL" id="WTPX01000277">
    <property type="protein sequence ID" value="NNJ28062.1"/>
    <property type="molecule type" value="Genomic_DNA"/>
</dbReference>
<dbReference type="SUPFAM" id="SSF48452">
    <property type="entry name" value="TPR-like"/>
    <property type="match status" value="1"/>
</dbReference>
<evidence type="ECO:0008006" key="5">
    <source>
        <dbReference type="Google" id="ProtNLM"/>
    </source>
</evidence>
<keyword evidence="1" id="KW-0802">TPR repeat</keyword>
<feature type="repeat" description="TPR" evidence="1">
    <location>
        <begin position="229"/>
        <end position="262"/>
    </location>
</feature>
<comment type="caution">
    <text evidence="3">The sequence shown here is derived from an EMBL/GenBank/DDBJ whole genome shotgun (WGS) entry which is preliminary data.</text>
</comment>
<proteinExistence type="predicted"/>
<evidence type="ECO:0000256" key="1">
    <source>
        <dbReference type="PROSITE-ProRule" id="PRU00339"/>
    </source>
</evidence>
<keyword evidence="4" id="KW-1185">Reference proteome</keyword>
<feature type="compositionally biased region" description="Polar residues" evidence="2">
    <location>
        <begin position="288"/>
        <end position="299"/>
    </location>
</feature>
<name>A0ABX1VIV0_9PLAN</name>